<dbReference type="CDD" id="cd00130">
    <property type="entry name" value="PAS"/>
    <property type="match status" value="1"/>
</dbReference>
<feature type="modified residue" description="4-aspartylphosphate" evidence="9">
    <location>
        <position position="605"/>
    </location>
</feature>
<evidence type="ECO:0000259" key="13">
    <source>
        <dbReference type="PROSITE" id="PS50112"/>
    </source>
</evidence>
<dbReference type="SUPFAM" id="SSF55874">
    <property type="entry name" value="ATPase domain of HSP90 chaperone/DNA topoisomerase II/histidine kinase"/>
    <property type="match status" value="1"/>
</dbReference>
<dbReference type="PROSITE" id="PS50113">
    <property type="entry name" value="PAC"/>
    <property type="match status" value="1"/>
</dbReference>
<evidence type="ECO:0000256" key="1">
    <source>
        <dbReference type="ARBA" id="ARBA00000085"/>
    </source>
</evidence>
<evidence type="ECO:0000259" key="12">
    <source>
        <dbReference type="PROSITE" id="PS50110"/>
    </source>
</evidence>
<feature type="domain" description="PAS" evidence="13">
    <location>
        <begin position="181"/>
        <end position="250"/>
    </location>
</feature>
<dbReference type="Pfam" id="PF00072">
    <property type="entry name" value="Response_reg"/>
    <property type="match status" value="1"/>
</dbReference>
<dbReference type="PROSITE" id="PS50109">
    <property type="entry name" value="HIS_KIN"/>
    <property type="match status" value="1"/>
</dbReference>
<dbReference type="InterPro" id="IPR003594">
    <property type="entry name" value="HATPase_dom"/>
</dbReference>
<dbReference type="EC" id="2.7.13.3" evidence="2"/>
<dbReference type="PANTHER" id="PTHR43065:SF42">
    <property type="entry name" value="TWO-COMPONENT SENSOR PPRA"/>
    <property type="match status" value="1"/>
</dbReference>
<comment type="catalytic activity">
    <reaction evidence="1">
        <text>ATP + protein L-histidine = ADP + protein N-phospho-L-histidine.</text>
        <dbReference type="EC" id="2.7.13.3"/>
    </reaction>
</comment>
<dbReference type="SMART" id="SM00388">
    <property type="entry name" value="HisKA"/>
    <property type="match status" value="1"/>
</dbReference>
<feature type="domain" description="PAC" evidence="14">
    <location>
        <begin position="248"/>
        <end position="298"/>
    </location>
</feature>
<evidence type="ECO:0000256" key="6">
    <source>
        <dbReference type="ARBA" id="ARBA00022777"/>
    </source>
</evidence>
<evidence type="ECO:0000256" key="4">
    <source>
        <dbReference type="ARBA" id="ARBA00022679"/>
    </source>
</evidence>
<dbReference type="InterPro" id="IPR058544">
    <property type="entry name" value="ETR1_N"/>
</dbReference>
<organism evidence="15 16">
    <name type="scientific">Bradyrhizobium yuanmingense</name>
    <dbReference type="NCBI Taxonomy" id="108015"/>
    <lineage>
        <taxon>Bacteria</taxon>
        <taxon>Pseudomonadati</taxon>
        <taxon>Pseudomonadota</taxon>
        <taxon>Alphaproteobacteria</taxon>
        <taxon>Hyphomicrobiales</taxon>
        <taxon>Nitrobacteraceae</taxon>
        <taxon>Bradyrhizobium</taxon>
    </lineage>
</organism>
<dbReference type="InterPro" id="IPR005467">
    <property type="entry name" value="His_kinase_dom"/>
</dbReference>
<dbReference type="EMBL" id="LJYF01000030">
    <property type="protein sequence ID" value="KRP93329.1"/>
    <property type="molecule type" value="Genomic_DNA"/>
</dbReference>
<evidence type="ECO:0000256" key="9">
    <source>
        <dbReference type="PROSITE-ProRule" id="PRU00169"/>
    </source>
</evidence>
<dbReference type="SMART" id="SM00091">
    <property type="entry name" value="PAS"/>
    <property type="match status" value="1"/>
</dbReference>
<dbReference type="Gene3D" id="3.30.565.10">
    <property type="entry name" value="Histidine kinase-like ATPase, C-terminal domain"/>
    <property type="match status" value="1"/>
</dbReference>
<keyword evidence="8" id="KW-0902">Two-component regulatory system</keyword>
<evidence type="ECO:0000256" key="3">
    <source>
        <dbReference type="ARBA" id="ARBA00022553"/>
    </source>
</evidence>
<evidence type="ECO:0000259" key="11">
    <source>
        <dbReference type="PROSITE" id="PS50109"/>
    </source>
</evidence>
<evidence type="ECO:0000256" key="8">
    <source>
        <dbReference type="ARBA" id="ARBA00023012"/>
    </source>
</evidence>
<dbReference type="InterPro" id="IPR013767">
    <property type="entry name" value="PAS_fold"/>
</dbReference>
<dbReference type="PROSITE" id="PS50112">
    <property type="entry name" value="PAS"/>
    <property type="match status" value="1"/>
</dbReference>
<dbReference type="STRING" id="108015.GA0061099_101254"/>
<dbReference type="InterPro" id="IPR001789">
    <property type="entry name" value="Sig_transdc_resp-reg_receiver"/>
</dbReference>
<dbReference type="PANTHER" id="PTHR43065">
    <property type="entry name" value="SENSOR HISTIDINE KINASE"/>
    <property type="match status" value="1"/>
</dbReference>
<dbReference type="Pfam" id="PF02518">
    <property type="entry name" value="HATPase_c"/>
    <property type="match status" value="1"/>
</dbReference>
<evidence type="ECO:0000256" key="10">
    <source>
        <dbReference type="SAM" id="Phobius"/>
    </source>
</evidence>
<keyword evidence="4" id="KW-0808">Transferase</keyword>
<dbReference type="InterPro" id="IPR000700">
    <property type="entry name" value="PAS-assoc_C"/>
</dbReference>
<dbReference type="InterPro" id="IPR004358">
    <property type="entry name" value="Sig_transdc_His_kin-like_C"/>
</dbReference>
<feature type="domain" description="Response regulatory" evidence="12">
    <location>
        <begin position="555"/>
        <end position="671"/>
    </location>
</feature>
<proteinExistence type="predicted"/>
<dbReference type="PRINTS" id="PR00344">
    <property type="entry name" value="BCTRLSENSOR"/>
</dbReference>
<keyword evidence="10" id="KW-0472">Membrane</keyword>
<protein>
    <recommendedName>
        <fullName evidence="2">histidine kinase</fullName>
        <ecNumber evidence="2">2.7.13.3</ecNumber>
    </recommendedName>
</protein>
<dbReference type="Pfam" id="PF25487">
    <property type="entry name" value="ETR1_N"/>
    <property type="match status" value="1"/>
</dbReference>
<name>A0A0R3CE41_9BRAD</name>
<feature type="domain" description="Histidine kinase" evidence="11">
    <location>
        <begin position="311"/>
        <end position="534"/>
    </location>
</feature>
<evidence type="ECO:0000313" key="16">
    <source>
        <dbReference type="Proteomes" id="UP000051380"/>
    </source>
</evidence>
<keyword evidence="10" id="KW-1133">Transmembrane helix</keyword>
<comment type="caution">
    <text evidence="15">The sequence shown here is derived from an EMBL/GenBank/DDBJ whole genome shotgun (WGS) entry which is preliminary data.</text>
</comment>
<sequence>MLRAAGPASHLNKTPWGGTMWAFFERLLDSSMLSPHGICLLWEPQLIWLHVVSDASIAAAYFSIPFALAILVTKRRDLKFGWVYWAFAIFIMACGLTHVLSIYTLWVPIYGIEGMLKAATAVASVFTAAALWPLLPKILTIPSPFELRQVQAALEEEEIKSRDATLLLQQVRDAQRAMRESVARLTAIVETAVDGVILLDAQDRILLFNPACERLFGYRADEVMNRNVGMLMPEADAASDRQARHFATGGEAVGLRKDGTTFPMELSVGQARQDGELIFVGIVHDLTARKLTEQQLQQAQKMETVGQLSGGIAHDFNNLLTVIIGNAEHLSEQLKARPDLGRFADDICQSGERGAELTQRLLAFSRRQLLRPQTIDCRSLLDSMFKLLKRTLREDIEIRTTSGPGTILAFADRAQLESAVLNLALNAQDAMPSGGHLTLATELITIEDDDGAVHREVAPGSYVLIAVTDDGEGMTPEVAARAFEPFFTTKEVGKGSGLGLSMVYGFAKQSGGHVSIYSEAGLGTTARIYLPRASTGRSQADLPDGEDTAPRGYETVLIVEDDPFVRSSVIRRVEALGYRVVAAVNGKDALQQLQSDPGIDLLFTDIVMPGGMSGWELADQARRVRPGLPVLFTSGYALETLVEQGRAQARAVVLTKPYRKVELAQRLRDALAAAAVPS</sequence>
<dbReference type="GO" id="GO:0006355">
    <property type="term" value="P:regulation of DNA-templated transcription"/>
    <property type="evidence" value="ECO:0007669"/>
    <property type="project" value="InterPro"/>
</dbReference>
<dbReference type="InterPro" id="IPR036890">
    <property type="entry name" value="HATPase_C_sf"/>
</dbReference>
<accession>A0A0R3CE41</accession>
<dbReference type="SUPFAM" id="SSF52172">
    <property type="entry name" value="CheY-like"/>
    <property type="match status" value="1"/>
</dbReference>
<feature type="transmembrane region" description="Helical" evidence="10">
    <location>
        <begin position="83"/>
        <end position="106"/>
    </location>
</feature>
<dbReference type="InterPro" id="IPR036097">
    <property type="entry name" value="HisK_dim/P_sf"/>
</dbReference>
<dbReference type="GO" id="GO:0005524">
    <property type="term" value="F:ATP binding"/>
    <property type="evidence" value="ECO:0007669"/>
    <property type="project" value="UniProtKB-KW"/>
</dbReference>
<dbReference type="SMART" id="SM00387">
    <property type="entry name" value="HATPase_c"/>
    <property type="match status" value="1"/>
</dbReference>
<dbReference type="Pfam" id="PF00989">
    <property type="entry name" value="PAS"/>
    <property type="match status" value="1"/>
</dbReference>
<dbReference type="InterPro" id="IPR003661">
    <property type="entry name" value="HisK_dim/P_dom"/>
</dbReference>
<evidence type="ECO:0000256" key="7">
    <source>
        <dbReference type="ARBA" id="ARBA00022840"/>
    </source>
</evidence>
<dbReference type="InterPro" id="IPR035965">
    <property type="entry name" value="PAS-like_dom_sf"/>
</dbReference>
<dbReference type="AlphaFoldDB" id="A0A0R3CE41"/>
<dbReference type="GO" id="GO:0000155">
    <property type="term" value="F:phosphorelay sensor kinase activity"/>
    <property type="evidence" value="ECO:0007669"/>
    <property type="project" value="InterPro"/>
</dbReference>
<dbReference type="Gene3D" id="1.10.287.130">
    <property type="match status" value="1"/>
</dbReference>
<dbReference type="SUPFAM" id="SSF55785">
    <property type="entry name" value="PYP-like sensor domain (PAS domain)"/>
    <property type="match status" value="1"/>
</dbReference>
<keyword evidence="10" id="KW-0812">Transmembrane</keyword>
<dbReference type="InterPro" id="IPR000014">
    <property type="entry name" value="PAS"/>
</dbReference>
<dbReference type="Proteomes" id="UP000051380">
    <property type="component" value="Unassembled WGS sequence"/>
</dbReference>
<keyword evidence="3 9" id="KW-0597">Phosphoprotein</keyword>
<dbReference type="Pfam" id="PF00512">
    <property type="entry name" value="HisKA"/>
    <property type="match status" value="1"/>
</dbReference>
<keyword evidence="6 15" id="KW-0418">Kinase</keyword>
<dbReference type="SMART" id="SM00448">
    <property type="entry name" value="REC"/>
    <property type="match status" value="1"/>
</dbReference>
<dbReference type="CDD" id="cd00082">
    <property type="entry name" value="HisKA"/>
    <property type="match status" value="1"/>
</dbReference>
<gene>
    <name evidence="15" type="ORF">AOQ72_27300</name>
</gene>
<dbReference type="Gene3D" id="3.30.450.20">
    <property type="entry name" value="PAS domain"/>
    <property type="match status" value="1"/>
</dbReference>
<dbReference type="Gene3D" id="3.40.50.2300">
    <property type="match status" value="1"/>
</dbReference>
<reference evidence="15 16" key="1">
    <citation type="submission" date="2015-09" db="EMBL/GenBank/DDBJ databases">
        <title>Draft Genome Sequence of the Strain BR 3267 (Bradyrhizobium yuanmingense) recommended as inoculant for cowpea in Brazil.</title>
        <authorList>
            <person name="Simoes-Araujo J.L."/>
            <person name="Zilli J.E."/>
        </authorList>
    </citation>
    <scope>NUCLEOTIDE SEQUENCE [LARGE SCALE GENOMIC DNA]</scope>
    <source>
        <strain evidence="15 16">BR3267</strain>
    </source>
</reference>
<dbReference type="PROSITE" id="PS50110">
    <property type="entry name" value="RESPONSE_REGULATORY"/>
    <property type="match status" value="1"/>
</dbReference>
<evidence type="ECO:0000313" key="15">
    <source>
        <dbReference type="EMBL" id="KRP93329.1"/>
    </source>
</evidence>
<dbReference type="InterPro" id="IPR011006">
    <property type="entry name" value="CheY-like_superfamily"/>
</dbReference>
<dbReference type="SUPFAM" id="SSF47384">
    <property type="entry name" value="Homodimeric domain of signal transducing histidine kinase"/>
    <property type="match status" value="1"/>
</dbReference>
<keyword evidence="5" id="KW-0547">Nucleotide-binding</keyword>
<dbReference type="NCBIfam" id="TIGR00229">
    <property type="entry name" value="sensory_box"/>
    <property type="match status" value="1"/>
</dbReference>
<evidence type="ECO:0000259" key="14">
    <source>
        <dbReference type="PROSITE" id="PS50113"/>
    </source>
</evidence>
<evidence type="ECO:0000256" key="5">
    <source>
        <dbReference type="ARBA" id="ARBA00022741"/>
    </source>
</evidence>
<keyword evidence="7" id="KW-0067">ATP-binding</keyword>
<feature type="transmembrane region" description="Helical" evidence="10">
    <location>
        <begin position="47"/>
        <end position="71"/>
    </location>
</feature>
<evidence type="ECO:0000256" key="2">
    <source>
        <dbReference type="ARBA" id="ARBA00012438"/>
    </source>
</evidence>